<accession>A0A8S4Q326</accession>
<dbReference type="AlphaFoldDB" id="A0A8S4Q326"/>
<feature type="compositionally biased region" description="Low complexity" evidence="1">
    <location>
        <begin position="54"/>
        <end position="65"/>
    </location>
</feature>
<comment type="caution">
    <text evidence="2">The sequence shown here is derived from an EMBL/GenBank/DDBJ whole genome shotgun (WGS) entry which is preliminary data.</text>
</comment>
<keyword evidence="3" id="KW-1185">Reference proteome</keyword>
<evidence type="ECO:0000256" key="1">
    <source>
        <dbReference type="SAM" id="MobiDB-lite"/>
    </source>
</evidence>
<name>A0A8S4Q326_OWEFU</name>
<evidence type="ECO:0000313" key="3">
    <source>
        <dbReference type="Proteomes" id="UP000749559"/>
    </source>
</evidence>
<feature type="compositionally biased region" description="Polar residues" evidence="1">
    <location>
        <begin position="91"/>
        <end position="102"/>
    </location>
</feature>
<dbReference type="EMBL" id="CAIIXF020000012">
    <property type="protein sequence ID" value="CAH1801192.1"/>
    <property type="molecule type" value="Genomic_DNA"/>
</dbReference>
<proteinExistence type="predicted"/>
<gene>
    <name evidence="2" type="ORF">OFUS_LOCUS25004</name>
</gene>
<protein>
    <submittedName>
        <fullName evidence="2">Uncharacterized protein</fullName>
    </submittedName>
</protein>
<evidence type="ECO:0000313" key="2">
    <source>
        <dbReference type="EMBL" id="CAH1801192.1"/>
    </source>
</evidence>
<feature type="region of interest" description="Disordered" evidence="1">
    <location>
        <begin position="48"/>
        <end position="113"/>
    </location>
</feature>
<reference evidence="2" key="1">
    <citation type="submission" date="2022-03" db="EMBL/GenBank/DDBJ databases">
        <authorList>
            <person name="Martin C."/>
        </authorList>
    </citation>
    <scope>NUCLEOTIDE SEQUENCE</scope>
</reference>
<organism evidence="2 3">
    <name type="scientific">Owenia fusiformis</name>
    <name type="common">Polychaete worm</name>
    <dbReference type="NCBI Taxonomy" id="6347"/>
    <lineage>
        <taxon>Eukaryota</taxon>
        <taxon>Metazoa</taxon>
        <taxon>Spiralia</taxon>
        <taxon>Lophotrochozoa</taxon>
        <taxon>Annelida</taxon>
        <taxon>Polychaeta</taxon>
        <taxon>Sedentaria</taxon>
        <taxon>Canalipalpata</taxon>
        <taxon>Sabellida</taxon>
        <taxon>Oweniida</taxon>
        <taxon>Oweniidae</taxon>
        <taxon>Owenia</taxon>
    </lineage>
</organism>
<dbReference type="Proteomes" id="UP000749559">
    <property type="component" value="Unassembled WGS sequence"/>
</dbReference>
<sequence length="188" mass="19982">MCGMVMGCGSSSTYGTSVDLATGRHIRINVIEPTSICEGSDIGSTFYHNFNKPGSSHNQSQSQGHTVSHDQRGLTRKQGSVSQIPEEKSDVTSTDSVPNAHNSESEKKLHKTGSEELLAQLTTTVESPPRVKNKVAKYSSGNAFLLDKVVPLLNSESALKESGSILKANEKNGAKSPNQGVNGIVLTL</sequence>